<name>A0A073ISW1_9BACT</name>
<feature type="transmembrane region" description="Helical" evidence="7">
    <location>
        <begin position="262"/>
        <end position="281"/>
    </location>
</feature>
<dbReference type="PANTHER" id="PTHR43266">
    <property type="entry name" value="MACROLIDE-EFFLUX PROTEIN"/>
    <property type="match status" value="1"/>
</dbReference>
<comment type="subcellular location">
    <subcellularLocation>
        <location evidence="1">Cell membrane</location>
        <topology evidence="1">Multi-pass membrane protein</topology>
    </subcellularLocation>
</comment>
<dbReference type="OrthoDB" id="9803968at2"/>
<dbReference type="PANTHER" id="PTHR43266:SF2">
    <property type="entry name" value="MAJOR FACILITATOR SUPERFAMILY (MFS) PROFILE DOMAIN-CONTAINING PROTEIN"/>
    <property type="match status" value="1"/>
</dbReference>
<keyword evidence="6 7" id="KW-0472">Membrane</keyword>
<evidence type="ECO:0000256" key="2">
    <source>
        <dbReference type="ARBA" id="ARBA00022448"/>
    </source>
</evidence>
<reference evidence="9 10" key="1">
    <citation type="submission" date="2014-04" db="EMBL/GenBank/DDBJ databases">
        <title>Draft Genome Sequence of Synergistes jonesii.</title>
        <authorList>
            <person name="Coil D.A."/>
            <person name="Eisen J.A."/>
            <person name="Holland-Moritz H.E."/>
        </authorList>
    </citation>
    <scope>NUCLEOTIDE SEQUENCE [LARGE SCALE GENOMIC DNA]</scope>
    <source>
        <strain evidence="9 10">78-1</strain>
    </source>
</reference>
<feature type="transmembrane region" description="Helical" evidence="7">
    <location>
        <begin position="370"/>
        <end position="393"/>
    </location>
</feature>
<dbReference type="eggNOG" id="COG0204">
    <property type="taxonomic scope" value="Bacteria"/>
</dbReference>
<evidence type="ECO:0000256" key="7">
    <source>
        <dbReference type="SAM" id="Phobius"/>
    </source>
</evidence>
<dbReference type="Pfam" id="PF07690">
    <property type="entry name" value="MFS_1"/>
    <property type="match status" value="1"/>
</dbReference>
<evidence type="ECO:0000256" key="5">
    <source>
        <dbReference type="ARBA" id="ARBA00022989"/>
    </source>
</evidence>
<dbReference type="InterPro" id="IPR036259">
    <property type="entry name" value="MFS_trans_sf"/>
</dbReference>
<evidence type="ECO:0000256" key="4">
    <source>
        <dbReference type="ARBA" id="ARBA00022692"/>
    </source>
</evidence>
<feature type="transmembrane region" description="Helical" evidence="7">
    <location>
        <begin position="227"/>
        <end position="250"/>
    </location>
</feature>
<feature type="transmembrane region" description="Helical" evidence="7">
    <location>
        <begin position="293"/>
        <end position="312"/>
    </location>
</feature>
<keyword evidence="5 7" id="KW-1133">Transmembrane helix</keyword>
<proteinExistence type="predicted"/>
<feature type="transmembrane region" description="Helical" evidence="7">
    <location>
        <begin position="332"/>
        <end position="358"/>
    </location>
</feature>
<dbReference type="PROSITE" id="PS50850">
    <property type="entry name" value="MFS"/>
    <property type="match status" value="1"/>
</dbReference>
<sequence>MTQLSLLKTRRFLPLFITQFASAFNDNLFKNALVTLVTFRLAEEHGLDSGMLITAVSGIYILPYIPFSSLAGRLADKFEKSALIRRIRGSEVLIMCGAAAALIAENLWLLVLSLFLVSTKSTFFGPLKFSILPQHLREEELVAGNGLVSAGTNIAIITGTLFGGLFILSSRGSLKISAGIIGVALVGYISSRFIPRAEAAAPSLAIGGGLLRSTCEMLSYPLSNKNIFLSILGICWFYFFGSVFLTQLPTFTKFSMGGNEQVSTFFLVVFSLGVGAGSVLCNRLLKGRVSGRYLAFSLIEMSVFIVALYLLSLGVRRGSALLSLGKFLSQPLSFGIIFSMLMAAAGGGLYSVPVYAMLQKMTPPTHMSRVIASLNVMTSLAMVAAAAMSAAMLSAGLPVTAIFLALAALNILMIPLANKIKRGSDE</sequence>
<evidence type="ECO:0000313" key="9">
    <source>
        <dbReference type="EMBL" id="KEJ93433.1"/>
    </source>
</evidence>
<evidence type="ECO:0000259" key="8">
    <source>
        <dbReference type="PROSITE" id="PS50850"/>
    </source>
</evidence>
<dbReference type="PRINTS" id="PR01988">
    <property type="entry name" value="EXPORTERBACE"/>
</dbReference>
<dbReference type="InterPro" id="IPR022324">
    <property type="entry name" value="Bacilysin_exporter_BacE_put"/>
</dbReference>
<dbReference type="GO" id="GO:0022857">
    <property type="term" value="F:transmembrane transporter activity"/>
    <property type="evidence" value="ECO:0007669"/>
    <property type="project" value="InterPro"/>
</dbReference>
<dbReference type="AlphaFoldDB" id="A0A073ISW1"/>
<dbReference type="InterPro" id="IPR020846">
    <property type="entry name" value="MFS_dom"/>
</dbReference>
<comment type="caution">
    <text evidence="9">The sequence shown here is derived from an EMBL/GenBank/DDBJ whole genome shotgun (WGS) entry which is preliminary data.</text>
</comment>
<dbReference type="STRING" id="2754.EH55_03960"/>
<dbReference type="InterPro" id="IPR011701">
    <property type="entry name" value="MFS"/>
</dbReference>
<dbReference type="SUPFAM" id="SSF103473">
    <property type="entry name" value="MFS general substrate transporter"/>
    <property type="match status" value="1"/>
</dbReference>
<evidence type="ECO:0000256" key="6">
    <source>
        <dbReference type="ARBA" id="ARBA00023136"/>
    </source>
</evidence>
<accession>A0A073ISW1</accession>
<dbReference type="RefSeq" id="WP_051682516.1">
    <property type="nucleotide sequence ID" value="NZ_JMKI01000003.1"/>
</dbReference>
<feature type="transmembrane region" description="Helical" evidence="7">
    <location>
        <begin position="399"/>
        <end position="417"/>
    </location>
</feature>
<keyword evidence="2" id="KW-0813">Transport</keyword>
<keyword evidence="10" id="KW-1185">Reference proteome</keyword>
<keyword evidence="4 7" id="KW-0812">Transmembrane</keyword>
<dbReference type="EMBL" id="JMKI01000003">
    <property type="protein sequence ID" value="KEJ93433.1"/>
    <property type="molecule type" value="Genomic_DNA"/>
</dbReference>
<feature type="transmembrane region" description="Helical" evidence="7">
    <location>
        <begin position="92"/>
        <end position="117"/>
    </location>
</feature>
<feature type="transmembrane region" description="Helical" evidence="7">
    <location>
        <begin position="49"/>
        <end position="71"/>
    </location>
</feature>
<dbReference type="Gene3D" id="1.20.1250.20">
    <property type="entry name" value="MFS general substrate transporter like domains"/>
    <property type="match status" value="1"/>
</dbReference>
<dbReference type="Proteomes" id="UP000027665">
    <property type="component" value="Unassembled WGS sequence"/>
</dbReference>
<dbReference type="GeneID" id="90982497"/>
<organism evidence="9 10">
    <name type="scientific">Synergistes jonesii</name>
    <dbReference type="NCBI Taxonomy" id="2754"/>
    <lineage>
        <taxon>Bacteria</taxon>
        <taxon>Thermotogati</taxon>
        <taxon>Synergistota</taxon>
        <taxon>Synergistia</taxon>
        <taxon>Synergistales</taxon>
        <taxon>Synergistaceae</taxon>
        <taxon>Synergistes</taxon>
    </lineage>
</organism>
<evidence type="ECO:0000256" key="3">
    <source>
        <dbReference type="ARBA" id="ARBA00022475"/>
    </source>
</evidence>
<dbReference type="CDD" id="cd06173">
    <property type="entry name" value="MFS_MefA_like"/>
    <property type="match status" value="1"/>
</dbReference>
<evidence type="ECO:0000256" key="1">
    <source>
        <dbReference type="ARBA" id="ARBA00004651"/>
    </source>
</evidence>
<feature type="domain" description="Major facilitator superfamily (MFS) profile" evidence="8">
    <location>
        <begin position="11"/>
        <end position="422"/>
    </location>
</feature>
<dbReference type="GO" id="GO:0005886">
    <property type="term" value="C:plasma membrane"/>
    <property type="evidence" value="ECO:0007669"/>
    <property type="project" value="UniProtKB-SubCell"/>
</dbReference>
<protein>
    <recommendedName>
        <fullName evidence="8">Major facilitator superfamily (MFS) profile domain-containing protein</fullName>
    </recommendedName>
</protein>
<evidence type="ECO:0000313" key="10">
    <source>
        <dbReference type="Proteomes" id="UP000027665"/>
    </source>
</evidence>
<keyword evidence="3" id="KW-1003">Cell membrane</keyword>
<feature type="transmembrane region" description="Helical" evidence="7">
    <location>
        <begin position="147"/>
        <end position="168"/>
    </location>
</feature>
<gene>
    <name evidence="9" type="ORF">EH55_03960</name>
</gene>